<feature type="compositionally biased region" description="Acidic residues" evidence="1">
    <location>
        <begin position="69"/>
        <end position="88"/>
    </location>
</feature>
<dbReference type="SUPFAM" id="SSF49478">
    <property type="entry name" value="Cna protein B-type domain"/>
    <property type="match status" value="2"/>
</dbReference>
<feature type="compositionally biased region" description="Low complexity" evidence="1">
    <location>
        <begin position="48"/>
        <end position="57"/>
    </location>
</feature>
<dbReference type="Pfam" id="PF13620">
    <property type="entry name" value="CarboxypepD_reg"/>
    <property type="match status" value="2"/>
</dbReference>
<dbReference type="EMBL" id="CP003372">
    <property type="protein sequence ID" value="AGB32818.1"/>
    <property type="molecule type" value="Genomic_DNA"/>
</dbReference>
<dbReference type="HOGENOM" id="CLU_827955_0_0_2"/>
<dbReference type="KEGG" id="npe:Natpe_3024"/>
<accession>L0JPQ9</accession>
<organism evidence="2 3">
    <name type="scientific">Natrinema pellirubrum (strain DSM 15624 / CIP 106293 / JCM 10476 / NCIMB 786 / 157)</name>
    <dbReference type="NCBI Taxonomy" id="797303"/>
    <lineage>
        <taxon>Archaea</taxon>
        <taxon>Methanobacteriati</taxon>
        <taxon>Methanobacteriota</taxon>
        <taxon>Stenosarchaea group</taxon>
        <taxon>Halobacteria</taxon>
        <taxon>Halobacteriales</taxon>
        <taxon>Natrialbaceae</taxon>
        <taxon>Natrinema</taxon>
    </lineage>
</organism>
<proteinExistence type="predicted"/>
<protein>
    <submittedName>
        <fullName evidence="2">Ig-like domain-containing protein</fullName>
    </submittedName>
</protein>
<evidence type="ECO:0000313" key="2">
    <source>
        <dbReference type="EMBL" id="AGB32818.1"/>
    </source>
</evidence>
<dbReference type="Proteomes" id="UP000010843">
    <property type="component" value="Chromosome"/>
</dbReference>
<reference evidence="3" key="1">
    <citation type="submission" date="2012-02" db="EMBL/GenBank/DDBJ databases">
        <title>Complete sequence of chromosome of Natrinema pellirubrum DSM 15624.</title>
        <authorList>
            <person name="Lucas S."/>
            <person name="Han J."/>
            <person name="Lapidus A."/>
            <person name="Cheng J.-F."/>
            <person name="Goodwin L."/>
            <person name="Pitluck S."/>
            <person name="Peters L."/>
            <person name="Teshima H."/>
            <person name="Detter J.C."/>
            <person name="Han C."/>
            <person name="Tapia R."/>
            <person name="Land M."/>
            <person name="Hauser L."/>
            <person name="Kyrpides N."/>
            <person name="Ivanova N."/>
            <person name="Pagani I."/>
            <person name="Sproer C."/>
            <person name="Anderson I."/>
            <person name="Woyke T."/>
        </authorList>
    </citation>
    <scope>NUCLEOTIDE SEQUENCE [LARGE SCALE GENOMIC DNA]</scope>
    <source>
        <strain evidence="3">DSM 15624 / JCM 10476 / NCIMB 786</strain>
    </source>
</reference>
<feature type="region of interest" description="Disordered" evidence="1">
    <location>
        <begin position="48"/>
        <end position="232"/>
    </location>
</feature>
<dbReference type="Gene3D" id="2.60.40.1120">
    <property type="entry name" value="Carboxypeptidase-like, regulatory domain"/>
    <property type="match status" value="2"/>
</dbReference>
<dbReference type="AlphaFoldDB" id="L0JPQ9"/>
<evidence type="ECO:0000313" key="3">
    <source>
        <dbReference type="Proteomes" id="UP000010843"/>
    </source>
</evidence>
<feature type="compositionally biased region" description="Polar residues" evidence="1">
    <location>
        <begin position="136"/>
        <end position="154"/>
    </location>
</feature>
<name>L0JPQ9_NATP1</name>
<feature type="compositionally biased region" description="Polar residues" evidence="1">
    <location>
        <begin position="90"/>
        <end position="101"/>
    </location>
</feature>
<sequence length="308" mass="31622">MRRNARENRTETRSIQRSVQILLTVTGIVFLLAGLALAASGASVSSAIGSVSDSVDGFDQPTDGGGNPSDDDTASGDGDSDDESDETSDGNGETESGNSSDGGADTGSDNETDASDDLRPLTTVVENRSGEPIDTATVTVDTGPDSSEQESVNGSGEAEFSLADGEYTVTANADGYRPSNETVGVDGDAVTKTLTLDQRTTGDDSNSSGTDDDDSETEGHTLSVAVEDENGDAIDNATVQLEEDAGFLTTGETDEKDVGDDGTVEFTALEDGEYTVTASADGFEQTARDVEIDGSDDEITLTLASNDG</sequence>
<dbReference type="GeneID" id="14333604"/>
<gene>
    <name evidence="2" type="ordered locus">Natpe_3024</name>
</gene>
<dbReference type="eggNOG" id="arCOG03264">
    <property type="taxonomic scope" value="Archaea"/>
</dbReference>
<dbReference type="RefSeq" id="WP_015299160.1">
    <property type="nucleotide sequence ID" value="NC_019962.1"/>
</dbReference>
<evidence type="ECO:0000256" key="1">
    <source>
        <dbReference type="SAM" id="MobiDB-lite"/>
    </source>
</evidence>